<protein>
    <submittedName>
        <fullName evidence="2">Uncharacterized protein</fullName>
    </submittedName>
</protein>
<dbReference type="WBParaSite" id="PS1159_v2.g2701.t1">
    <property type="protein sequence ID" value="PS1159_v2.g2701.t1"/>
    <property type="gene ID" value="PS1159_v2.g2701"/>
</dbReference>
<sequence length="73" mass="8304">MLSAFSQALLEIDAKTFAMIILENQYLIADLTALAPIWFILITDKFLINEVGKIFKYSNRVTPLTQHIHGIPK</sequence>
<name>A0AC35G9F7_9BILA</name>
<evidence type="ECO:0000313" key="1">
    <source>
        <dbReference type="Proteomes" id="UP000887580"/>
    </source>
</evidence>
<reference evidence="2" key="1">
    <citation type="submission" date="2022-11" db="UniProtKB">
        <authorList>
            <consortium name="WormBaseParasite"/>
        </authorList>
    </citation>
    <scope>IDENTIFICATION</scope>
</reference>
<organism evidence="1 2">
    <name type="scientific">Panagrolaimus sp. PS1159</name>
    <dbReference type="NCBI Taxonomy" id="55785"/>
    <lineage>
        <taxon>Eukaryota</taxon>
        <taxon>Metazoa</taxon>
        <taxon>Ecdysozoa</taxon>
        <taxon>Nematoda</taxon>
        <taxon>Chromadorea</taxon>
        <taxon>Rhabditida</taxon>
        <taxon>Tylenchina</taxon>
        <taxon>Panagrolaimomorpha</taxon>
        <taxon>Panagrolaimoidea</taxon>
        <taxon>Panagrolaimidae</taxon>
        <taxon>Panagrolaimus</taxon>
    </lineage>
</organism>
<proteinExistence type="predicted"/>
<evidence type="ECO:0000313" key="2">
    <source>
        <dbReference type="WBParaSite" id="PS1159_v2.g2701.t1"/>
    </source>
</evidence>
<accession>A0AC35G9F7</accession>
<dbReference type="Proteomes" id="UP000887580">
    <property type="component" value="Unplaced"/>
</dbReference>